<dbReference type="InterPro" id="IPR052048">
    <property type="entry name" value="ST_Response_Regulator"/>
</dbReference>
<dbReference type="InterPro" id="IPR011006">
    <property type="entry name" value="CheY-like_superfamily"/>
</dbReference>
<dbReference type="CDD" id="cd17546">
    <property type="entry name" value="REC_hyHK_CKI1_RcsC-like"/>
    <property type="match status" value="1"/>
</dbReference>
<dbReference type="PROSITE" id="PS50110">
    <property type="entry name" value="RESPONSE_REGULATORY"/>
    <property type="match status" value="1"/>
</dbReference>
<evidence type="ECO:0000313" key="4">
    <source>
        <dbReference type="Proteomes" id="UP000034491"/>
    </source>
</evidence>
<organism evidence="3 4">
    <name type="scientific">Kiloniella litopenaei</name>
    <dbReference type="NCBI Taxonomy" id="1549748"/>
    <lineage>
        <taxon>Bacteria</taxon>
        <taxon>Pseudomonadati</taxon>
        <taxon>Pseudomonadota</taxon>
        <taxon>Alphaproteobacteria</taxon>
        <taxon>Rhodospirillales</taxon>
        <taxon>Kiloniellaceae</taxon>
        <taxon>Kiloniella</taxon>
    </lineage>
</organism>
<evidence type="ECO:0000313" key="3">
    <source>
        <dbReference type="EMBL" id="KKJ78775.1"/>
    </source>
</evidence>
<dbReference type="GO" id="GO:0000160">
    <property type="term" value="P:phosphorelay signal transduction system"/>
    <property type="evidence" value="ECO:0007669"/>
    <property type="project" value="InterPro"/>
</dbReference>
<dbReference type="Proteomes" id="UP000034491">
    <property type="component" value="Unassembled WGS sequence"/>
</dbReference>
<sequence length="140" mass="16100">MVWYYCDYAGGYMKFLYVEDKPMNTRVLRLFVEQLWGEDLVAVETAEEGLDLIGKEDFDLVFMDINLPQMNGIDAIRYIKNKLNKTTLPIIVVSAATDTNIIEDAYESGCRAFIKKPVKIMDFKRITERVLKTDETIAVA</sequence>
<dbReference type="SUPFAM" id="SSF52172">
    <property type="entry name" value="CheY-like"/>
    <property type="match status" value="1"/>
</dbReference>
<gene>
    <name evidence="3" type="ORF">WH95_01525</name>
</gene>
<protein>
    <recommendedName>
        <fullName evidence="2">Response regulatory domain-containing protein</fullName>
    </recommendedName>
</protein>
<feature type="domain" description="Response regulatory" evidence="2">
    <location>
        <begin position="14"/>
        <end position="131"/>
    </location>
</feature>
<proteinExistence type="predicted"/>
<dbReference type="STRING" id="1549748.WH95_01525"/>
<dbReference type="Pfam" id="PF00072">
    <property type="entry name" value="Response_reg"/>
    <property type="match status" value="1"/>
</dbReference>
<reference evidence="3 4" key="1">
    <citation type="submission" date="2015-03" db="EMBL/GenBank/DDBJ databases">
        <title>Genome sequence of Kiloniella sp. P1-1, isolated from the gut microflora of Pacific white shrimp, Penaeus vannamei.</title>
        <authorList>
            <person name="Shao Z."/>
            <person name="Wang L."/>
            <person name="Li X."/>
        </authorList>
    </citation>
    <scope>NUCLEOTIDE SEQUENCE [LARGE SCALE GENOMIC DNA]</scope>
    <source>
        <strain evidence="3 4">P1-1</strain>
    </source>
</reference>
<keyword evidence="1" id="KW-0597">Phosphoprotein</keyword>
<dbReference type="PANTHER" id="PTHR43228:SF1">
    <property type="entry name" value="TWO-COMPONENT RESPONSE REGULATOR ARR22"/>
    <property type="match status" value="1"/>
</dbReference>
<dbReference type="InterPro" id="IPR001789">
    <property type="entry name" value="Sig_transdc_resp-reg_receiver"/>
</dbReference>
<dbReference type="EMBL" id="LANI01000001">
    <property type="protein sequence ID" value="KKJ78775.1"/>
    <property type="molecule type" value="Genomic_DNA"/>
</dbReference>
<name>A0A0M2RFH5_9PROT</name>
<dbReference type="PANTHER" id="PTHR43228">
    <property type="entry name" value="TWO-COMPONENT RESPONSE REGULATOR"/>
    <property type="match status" value="1"/>
</dbReference>
<evidence type="ECO:0000256" key="1">
    <source>
        <dbReference type="PROSITE-ProRule" id="PRU00169"/>
    </source>
</evidence>
<dbReference type="AlphaFoldDB" id="A0A0M2RFH5"/>
<feature type="modified residue" description="4-aspartylphosphate" evidence="1">
    <location>
        <position position="64"/>
    </location>
</feature>
<keyword evidence="4" id="KW-1185">Reference proteome</keyword>
<dbReference type="Gene3D" id="3.40.50.2300">
    <property type="match status" value="1"/>
</dbReference>
<comment type="caution">
    <text evidence="3">The sequence shown here is derived from an EMBL/GenBank/DDBJ whole genome shotgun (WGS) entry which is preliminary data.</text>
</comment>
<accession>A0A0M2RFH5</accession>
<dbReference type="SMART" id="SM00448">
    <property type="entry name" value="REC"/>
    <property type="match status" value="1"/>
</dbReference>
<evidence type="ECO:0000259" key="2">
    <source>
        <dbReference type="PROSITE" id="PS50110"/>
    </source>
</evidence>